<proteinExistence type="predicted"/>
<keyword evidence="4" id="KW-1185">Reference proteome</keyword>
<dbReference type="AlphaFoldDB" id="A0AA39QZK1"/>
<dbReference type="InterPro" id="IPR029069">
    <property type="entry name" value="HotDog_dom_sf"/>
</dbReference>
<gene>
    <name evidence="3" type="ORF">JMJ35_007128</name>
</gene>
<organism evidence="3 4">
    <name type="scientific">Cladonia borealis</name>
    <dbReference type="NCBI Taxonomy" id="184061"/>
    <lineage>
        <taxon>Eukaryota</taxon>
        <taxon>Fungi</taxon>
        <taxon>Dikarya</taxon>
        <taxon>Ascomycota</taxon>
        <taxon>Pezizomycotina</taxon>
        <taxon>Lecanoromycetes</taxon>
        <taxon>OSLEUM clade</taxon>
        <taxon>Lecanoromycetidae</taxon>
        <taxon>Lecanorales</taxon>
        <taxon>Lecanorineae</taxon>
        <taxon>Cladoniaceae</taxon>
        <taxon>Cladonia</taxon>
    </lineage>
</organism>
<dbReference type="InterPro" id="IPR006683">
    <property type="entry name" value="Thioestr_dom"/>
</dbReference>
<name>A0AA39QZK1_9LECA</name>
<dbReference type="EMBL" id="JAFEKC020000015">
    <property type="protein sequence ID" value="KAK0510696.1"/>
    <property type="molecule type" value="Genomic_DNA"/>
</dbReference>
<reference evidence="3" key="1">
    <citation type="submission" date="2023-03" db="EMBL/GenBank/DDBJ databases">
        <title>Complete genome of Cladonia borealis.</title>
        <authorList>
            <person name="Park H."/>
        </authorList>
    </citation>
    <scope>NUCLEOTIDE SEQUENCE</scope>
    <source>
        <strain evidence="3">ANT050790</strain>
    </source>
</reference>
<dbReference type="Proteomes" id="UP001166286">
    <property type="component" value="Unassembled WGS sequence"/>
</dbReference>
<evidence type="ECO:0000313" key="3">
    <source>
        <dbReference type="EMBL" id="KAK0510696.1"/>
    </source>
</evidence>
<dbReference type="Gene3D" id="3.10.129.10">
    <property type="entry name" value="Hotdog Thioesterase"/>
    <property type="match status" value="1"/>
</dbReference>
<sequence>MNMLNSPKLINTSTTNRRPQPPADRVVTNTLISKTLRSDTTTRAWQALQAKQVDPPNASPSFFLLLSLGPGLDGYNGNLHGGMLGIIIDQATSMCAIGAAGPTAATAEMTLRYKKRSPLPSMVLCRSVVTKWEGRKLWLRGTIEDGAGTVFCEADSVFVTRNEEKL</sequence>
<feature type="compositionally biased region" description="Polar residues" evidence="1">
    <location>
        <begin position="1"/>
        <end position="18"/>
    </location>
</feature>
<dbReference type="PANTHER" id="PTHR47260:SF3">
    <property type="entry name" value="THIOESTERASE FAMILY PROTEIN (AFU_ORTHOLOGUE AFUA_7G03960)"/>
    <property type="match status" value="1"/>
</dbReference>
<accession>A0AA39QZK1</accession>
<dbReference type="CDD" id="cd03443">
    <property type="entry name" value="PaaI_thioesterase"/>
    <property type="match status" value="1"/>
</dbReference>
<feature type="region of interest" description="Disordered" evidence="1">
    <location>
        <begin position="1"/>
        <end position="23"/>
    </location>
</feature>
<dbReference type="InterPro" id="IPR052061">
    <property type="entry name" value="PTE-AB_protein"/>
</dbReference>
<dbReference type="Pfam" id="PF03061">
    <property type="entry name" value="4HBT"/>
    <property type="match status" value="1"/>
</dbReference>
<dbReference type="PANTHER" id="PTHR47260">
    <property type="entry name" value="UPF0644 PROTEIN PB2B4.06"/>
    <property type="match status" value="1"/>
</dbReference>
<evidence type="ECO:0000313" key="4">
    <source>
        <dbReference type="Proteomes" id="UP001166286"/>
    </source>
</evidence>
<dbReference type="SUPFAM" id="SSF54637">
    <property type="entry name" value="Thioesterase/thiol ester dehydrase-isomerase"/>
    <property type="match status" value="1"/>
</dbReference>
<feature type="domain" description="Thioesterase" evidence="2">
    <location>
        <begin position="76"/>
        <end position="150"/>
    </location>
</feature>
<protein>
    <recommendedName>
        <fullName evidence="2">Thioesterase domain-containing protein</fullName>
    </recommendedName>
</protein>
<comment type="caution">
    <text evidence="3">The sequence shown here is derived from an EMBL/GenBank/DDBJ whole genome shotgun (WGS) entry which is preliminary data.</text>
</comment>
<evidence type="ECO:0000259" key="2">
    <source>
        <dbReference type="Pfam" id="PF03061"/>
    </source>
</evidence>
<evidence type="ECO:0000256" key="1">
    <source>
        <dbReference type="SAM" id="MobiDB-lite"/>
    </source>
</evidence>